<dbReference type="InterPro" id="IPR000415">
    <property type="entry name" value="Nitroreductase-like"/>
</dbReference>
<feature type="domain" description="Nitroreductase" evidence="3">
    <location>
        <begin position="10"/>
        <end position="185"/>
    </location>
</feature>
<sequence>MSSHTVASAIETRVSTHLFDASHVLDEAQIAELVRLATLAPTAYHLQNWRFIAVRTPAAKAQLHALAWRQQKVLHAAVTYIVCGTLQAHTRLAERLAPVVRAGVFGQAVGDAWVAQASAAHAPDAQLQRDEAVRSASLAAMTLMLAAEGMGLASAPMGGFDAAGVAGAFGLQADELPVMLVAVGRAAEAAAPKPRRPVAEVLALA</sequence>
<keyword evidence="5" id="KW-1185">Reference proteome</keyword>
<dbReference type="GO" id="GO:0016491">
    <property type="term" value="F:oxidoreductase activity"/>
    <property type="evidence" value="ECO:0007669"/>
    <property type="project" value="UniProtKB-KW"/>
</dbReference>
<protein>
    <submittedName>
        <fullName evidence="4">Nitroreductase family protein</fullName>
    </submittedName>
</protein>
<keyword evidence="2" id="KW-0560">Oxidoreductase</keyword>
<organism evidence="4 5">
    <name type="scientific">Acidovorax kalamii</name>
    <dbReference type="NCBI Taxonomy" id="2004485"/>
    <lineage>
        <taxon>Bacteria</taxon>
        <taxon>Pseudomonadati</taxon>
        <taxon>Pseudomonadota</taxon>
        <taxon>Betaproteobacteria</taxon>
        <taxon>Burkholderiales</taxon>
        <taxon>Comamonadaceae</taxon>
        <taxon>Acidovorax</taxon>
    </lineage>
</organism>
<name>A0A235EJH4_9BURK</name>
<gene>
    <name evidence="4" type="ORF">CBY09_16200</name>
</gene>
<evidence type="ECO:0000256" key="2">
    <source>
        <dbReference type="ARBA" id="ARBA00023002"/>
    </source>
</evidence>
<dbReference type="Pfam" id="PF00881">
    <property type="entry name" value="Nitroreductase"/>
    <property type="match status" value="1"/>
</dbReference>
<reference evidence="4 5" key="1">
    <citation type="submission" date="2017-07" db="EMBL/GenBank/DDBJ databases">
        <title>Acidovorax KNDSW TSA 6 genome sequence and assembly.</title>
        <authorList>
            <person name="Mayilraj S."/>
        </authorList>
    </citation>
    <scope>NUCLEOTIDE SEQUENCE [LARGE SCALE GENOMIC DNA]</scope>
    <source>
        <strain evidence="4 5">KNDSW-TSA6</strain>
    </source>
</reference>
<proteinExistence type="inferred from homology"/>
<evidence type="ECO:0000313" key="4">
    <source>
        <dbReference type="EMBL" id="OYD49198.1"/>
    </source>
</evidence>
<comment type="similarity">
    <text evidence="1">Belongs to the nitroreductase family.</text>
</comment>
<evidence type="ECO:0000259" key="3">
    <source>
        <dbReference type="Pfam" id="PF00881"/>
    </source>
</evidence>
<dbReference type="InterPro" id="IPR029479">
    <property type="entry name" value="Nitroreductase"/>
</dbReference>
<dbReference type="Proteomes" id="UP000215441">
    <property type="component" value="Unassembled WGS sequence"/>
</dbReference>
<evidence type="ECO:0000256" key="1">
    <source>
        <dbReference type="ARBA" id="ARBA00007118"/>
    </source>
</evidence>
<comment type="caution">
    <text evidence="4">The sequence shown here is derived from an EMBL/GenBank/DDBJ whole genome shotgun (WGS) entry which is preliminary data.</text>
</comment>
<dbReference type="AlphaFoldDB" id="A0A235EJH4"/>
<evidence type="ECO:0000313" key="5">
    <source>
        <dbReference type="Proteomes" id="UP000215441"/>
    </source>
</evidence>
<dbReference type="RefSeq" id="WP_094290614.1">
    <property type="nucleotide sequence ID" value="NZ_NOIG01000010.1"/>
</dbReference>
<accession>A0A235EJH4</accession>
<dbReference type="PANTHER" id="PTHR43673">
    <property type="entry name" value="NAD(P)H NITROREDUCTASE YDGI-RELATED"/>
    <property type="match status" value="1"/>
</dbReference>
<dbReference type="OrthoDB" id="9784375at2"/>
<dbReference type="SUPFAM" id="SSF55469">
    <property type="entry name" value="FMN-dependent nitroreductase-like"/>
    <property type="match status" value="1"/>
</dbReference>
<dbReference type="EMBL" id="NOIG01000010">
    <property type="protein sequence ID" value="OYD49198.1"/>
    <property type="molecule type" value="Genomic_DNA"/>
</dbReference>
<dbReference type="Gene3D" id="3.40.109.10">
    <property type="entry name" value="NADH Oxidase"/>
    <property type="match status" value="1"/>
</dbReference>